<reference evidence="15" key="1">
    <citation type="journal article" date="2019" name="Int. J. Syst. Evol. Microbiol.">
        <title>The Global Catalogue of Microorganisms (GCM) 10K type strain sequencing project: providing services to taxonomists for standard genome sequencing and annotation.</title>
        <authorList>
            <consortium name="The Broad Institute Genomics Platform"/>
            <consortium name="The Broad Institute Genome Sequencing Center for Infectious Disease"/>
            <person name="Wu L."/>
            <person name="Ma J."/>
        </authorList>
    </citation>
    <scope>NUCLEOTIDE SEQUENCE [LARGE SCALE GENOMIC DNA]</scope>
    <source>
        <strain evidence="15">JCM 17919</strain>
    </source>
</reference>
<gene>
    <name evidence="11" type="primary">pyrD</name>
    <name evidence="14" type="ORF">GCM10023184_31570</name>
</gene>
<evidence type="ECO:0000256" key="8">
    <source>
        <dbReference type="ARBA" id="ARBA00023002"/>
    </source>
</evidence>
<dbReference type="SUPFAM" id="SSF51395">
    <property type="entry name" value="FMN-linked oxidoreductases"/>
    <property type="match status" value="1"/>
</dbReference>
<dbReference type="Gene3D" id="3.20.20.70">
    <property type="entry name" value="Aldolase class I"/>
    <property type="match status" value="1"/>
</dbReference>
<evidence type="ECO:0000256" key="3">
    <source>
        <dbReference type="ARBA" id="ARBA00005161"/>
    </source>
</evidence>
<dbReference type="Pfam" id="PF01180">
    <property type="entry name" value="DHO_dh"/>
    <property type="match status" value="1"/>
</dbReference>
<dbReference type="HAMAP" id="MF_00225">
    <property type="entry name" value="DHO_dh_type2"/>
    <property type="match status" value="1"/>
</dbReference>
<dbReference type="InterPro" id="IPR013785">
    <property type="entry name" value="Aldolase_TIM"/>
</dbReference>
<feature type="binding site" evidence="11">
    <location>
        <position position="227"/>
    </location>
    <ligand>
        <name>substrate</name>
    </ligand>
</feature>
<evidence type="ECO:0000259" key="13">
    <source>
        <dbReference type="Pfam" id="PF01180"/>
    </source>
</evidence>
<dbReference type="CDD" id="cd04738">
    <property type="entry name" value="DHOD_2_like"/>
    <property type="match status" value="1"/>
</dbReference>
<keyword evidence="6 11" id="KW-0288">FMN</keyword>
<keyword evidence="7 11" id="KW-0665">Pyrimidine biosynthesis</keyword>
<dbReference type="EC" id="1.3.5.2" evidence="11"/>
<comment type="cofactor">
    <cofactor evidence="11">
        <name>FMN</name>
        <dbReference type="ChEBI" id="CHEBI:58210"/>
    </cofactor>
    <text evidence="11">Binds 1 FMN per subunit.</text>
</comment>
<feature type="binding site" evidence="11">
    <location>
        <position position="222"/>
    </location>
    <ligand>
        <name>substrate</name>
    </ligand>
</feature>
<dbReference type="RefSeq" id="WP_345256724.1">
    <property type="nucleotide sequence ID" value="NZ_BAABGY010000009.1"/>
</dbReference>
<feature type="domain" description="Dihydroorotate dehydrogenase catalytic" evidence="13">
    <location>
        <begin position="49"/>
        <end position="386"/>
    </location>
</feature>
<evidence type="ECO:0000256" key="5">
    <source>
        <dbReference type="ARBA" id="ARBA00022630"/>
    </source>
</evidence>
<feature type="active site" description="Nucleophile" evidence="11">
    <location>
        <position position="225"/>
    </location>
</feature>
<dbReference type="NCBIfam" id="TIGR01036">
    <property type="entry name" value="pyrD_sub2"/>
    <property type="match status" value="1"/>
</dbReference>
<feature type="binding site" evidence="11">
    <location>
        <position position="263"/>
    </location>
    <ligand>
        <name>FMN</name>
        <dbReference type="ChEBI" id="CHEBI:58210"/>
    </ligand>
</feature>
<feature type="binding site" evidence="11">
    <location>
        <begin position="115"/>
        <end position="119"/>
    </location>
    <ligand>
        <name>substrate</name>
    </ligand>
</feature>
<feature type="binding site" evidence="11">
    <location>
        <position position="189"/>
    </location>
    <ligand>
        <name>FMN</name>
        <dbReference type="ChEBI" id="CHEBI:58210"/>
    </ligand>
</feature>
<dbReference type="PANTHER" id="PTHR48109">
    <property type="entry name" value="DIHYDROOROTATE DEHYDROGENASE (QUINONE), MITOCHONDRIAL-RELATED"/>
    <property type="match status" value="1"/>
</dbReference>
<dbReference type="PROSITE" id="PS00912">
    <property type="entry name" value="DHODEHASE_2"/>
    <property type="match status" value="1"/>
</dbReference>
<dbReference type="EMBL" id="BAABGY010000009">
    <property type="protein sequence ID" value="GAA4336321.1"/>
    <property type="molecule type" value="Genomic_DNA"/>
</dbReference>
<dbReference type="Proteomes" id="UP001501725">
    <property type="component" value="Unassembled WGS sequence"/>
</dbReference>
<evidence type="ECO:0000256" key="6">
    <source>
        <dbReference type="ARBA" id="ARBA00022643"/>
    </source>
</evidence>
<evidence type="ECO:0000256" key="11">
    <source>
        <dbReference type="HAMAP-Rule" id="MF_00225"/>
    </source>
</evidence>
<name>A0ABP8HA85_9BACT</name>
<feature type="binding site" evidence="11">
    <location>
        <position position="317"/>
    </location>
    <ligand>
        <name>FMN</name>
        <dbReference type="ChEBI" id="CHEBI:58210"/>
    </ligand>
</feature>
<feature type="binding site" evidence="11">
    <location>
        <begin position="66"/>
        <end position="70"/>
    </location>
    <ligand>
        <name>FMN</name>
        <dbReference type="ChEBI" id="CHEBI:58210"/>
    </ligand>
</feature>
<feature type="binding site" evidence="11">
    <location>
        <position position="90"/>
    </location>
    <ligand>
        <name>FMN</name>
        <dbReference type="ChEBI" id="CHEBI:58210"/>
    </ligand>
</feature>
<evidence type="ECO:0000256" key="4">
    <source>
        <dbReference type="ARBA" id="ARBA00005359"/>
    </source>
</evidence>
<dbReference type="NCBIfam" id="NF003652">
    <property type="entry name" value="PRK05286.2-5"/>
    <property type="match status" value="1"/>
</dbReference>
<comment type="subcellular location">
    <subcellularLocation>
        <location evidence="11">Cell membrane</location>
        <topology evidence="11">Peripheral membrane protein</topology>
    </subcellularLocation>
    <subcellularLocation>
        <location evidence="2">Membrane</location>
    </subcellularLocation>
</comment>
<evidence type="ECO:0000313" key="14">
    <source>
        <dbReference type="EMBL" id="GAA4336321.1"/>
    </source>
</evidence>
<feature type="compositionally biased region" description="Polar residues" evidence="12">
    <location>
        <begin position="145"/>
        <end position="172"/>
    </location>
</feature>
<evidence type="ECO:0000256" key="9">
    <source>
        <dbReference type="ARBA" id="ARBA00023136"/>
    </source>
</evidence>
<feature type="binding site" evidence="11">
    <location>
        <position position="291"/>
    </location>
    <ligand>
        <name>FMN</name>
        <dbReference type="ChEBI" id="CHEBI:58210"/>
    </ligand>
</feature>
<evidence type="ECO:0000256" key="1">
    <source>
        <dbReference type="ARBA" id="ARBA00003125"/>
    </source>
</evidence>
<feature type="binding site" evidence="11">
    <location>
        <begin position="292"/>
        <end position="293"/>
    </location>
    <ligand>
        <name>substrate</name>
    </ligand>
</feature>
<dbReference type="InterPro" id="IPR001295">
    <property type="entry name" value="Dihydroorotate_DH_CS"/>
</dbReference>
<keyword evidence="8 11" id="KW-0560">Oxidoreductase</keyword>
<sequence length="390" mass="41943">MYSLLRRLLFLLPAETAHYFSMNLLRAACGIGPLRRMLARLFGAGRSDLARNAFGLTFRNPVGLGAGFDKNARYLRELDTLGFGFVEIGTVTPKPQEGNPKPRLFRLPKDGALINRMGFNNDGLEVIVARLKAWRDREAAIGNRQSGIGNRQSLSDRSGSAGNTNAAQSSGVEHSRLPIADSRLLIGGNIGKNKATPNEDAWTDYETCFSALHPYVDFFVVNVSSPNTPGLRALQERDALHGILTRLQALNRAVPVPRPILLKIAPDLTATQLDDVVDLALEINLDGLVATNTTISREALQTGSAAVEAIGAGGLSGRPVRERSTEVLRHLATRAGGRLPIIGSGGIFTGPDAQEKLAAGATLTEVWTGFIYEGPLIVRNICRHLAPAGK</sequence>
<comment type="pathway">
    <text evidence="3 11">Pyrimidine metabolism; UMP biosynthesis via de novo pathway; orotate from (S)-dihydroorotate (quinone route): step 1/1.</text>
</comment>
<keyword evidence="9 11" id="KW-0472">Membrane</keyword>
<comment type="function">
    <text evidence="1 11">Catalyzes the conversion of dihydroorotate to orotate with quinone as electron acceptor.</text>
</comment>
<comment type="caution">
    <text evidence="14">The sequence shown here is derived from an EMBL/GenBank/DDBJ whole genome shotgun (WGS) entry which is preliminary data.</text>
</comment>
<feature type="binding site" evidence="11">
    <location>
        <position position="222"/>
    </location>
    <ligand>
        <name>FMN</name>
        <dbReference type="ChEBI" id="CHEBI:58210"/>
    </ligand>
</feature>
<protein>
    <recommendedName>
        <fullName evidence="11">Dihydroorotate dehydrogenase (quinone)</fullName>
        <ecNumber evidence="11">1.3.5.2</ecNumber>
    </recommendedName>
    <alternativeName>
        <fullName evidence="11">DHOdehase</fullName>
        <shortName evidence="11">DHOD</shortName>
        <shortName evidence="11">DHODase</shortName>
    </alternativeName>
    <alternativeName>
        <fullName evidence="11">Dihydroorotate oxidase</fullName>
    </alternativeName>
</protein>
<evidence type="ECO:0000256" key="12">
    <source>
        <dbReference type="SAM" id="MobiDB-lite"/>
    </source>
</evidence>
<comment type="caution">
    <text evidence="11">Lacks conserved residue(s) required for the propagation of feature annotation.</text>
</comment>
<dbReference type="InterPro" id="IPR005720">
    <property type="entry name" value="Dihydroorotate_DH_cat"/>
</dbReference>
<organism evidence="14 15">
    <name type="scientific">Flaviaesturariibacter amylovorans</name>
    <dbReference type="NCBI Taxonomy" id="1084520"/>
    <lineage>
        <taxon>Bacteria</taxon>
        <taxon>Pseudomonadati</taxon>
        <taxon>Bacteroidota</taxon>
        <taxon>Chitinophagia</taxon>
        <taxon>Chitinophagales</taxon>
        <taxon>Chitinophagaceae</taxon>
        <taxon>Flaviaestuariibacter</taxon>
    </lineage>
</organism>
<dbReference type="InterPro" id="IPR050074">
    <property type="entry name" value="DHO_dehydrogenase"/>
</dbReference>
<evidence type="ECO:0000256" key="7">
    <source>
        <dbReference type="ARBA" id="ARBA00022975"/>
    </source>
</evidence>
<feature type="binding site" evidence="11">
    <location>
        <position position="70"/>
    </location>
    <ligand>
        <name>substrate</name>
    </ligand>
</feature>
<proteinExistence type="inferred from homology"/>
<evidence type="ECO:0000256" key="10">
    <source>
        <dbReference type="ARBA" id="ARBA00048639"/>
    </source>
</evidence>
<keyword evidence="11" id="KW-1003">Cell membrane</keyword>
<comment type="similarity">
    <text evidence="4 11">Belongs to the dihydroorotate dehydrogenase family. Type 2 subfamily.</text>
</comment>
<keyword evidence="5 11" id="KW-0285">Flavoprotein</keyword>
<feature type="binding site" evidence="11">
    <location>
        <position position="346"/>
    </location>
    <ligand>
        <name>FMN</name>
        <dbReference type="ChEBI" id="CHEBI:58210"/>
    </ligand>
</feature>
<comment type="catalytic activity">
    <reaction evidence="10 11">
        <text>(S)-dihydroorotate + a quinone = orotate + a quinol</text>
        <dbReference type="Rhea" id="RHEA:30187"/>
        <dbReference type="ChEBI" id="CHEBI:24646"/>
        <dbReference type="ChEBI" id="CHEBI:30839"/>
        <dbReference type="ChEBI" id="CHEBI:30864"/>
        <dbReference type="ChEBI" id="CHEBI:132124"/>
        <dbReference type="EC" id="1.3.5.2"/>
    </reaction>
</comment>
<dbReference type="PROSITE" id="PS00911">
    <property type="entry name" value="DHODEHASE_1"/>
    <property type="match status" value="1"/>
</dbReference>
<dbReference type="PANTHER" id="PTHR48109:SF4">
    <property type="entry name" value="DIHYDROOROTATE DEHYDROGENASE (QUINONE), MITOCHONDRIAL"/>
    <property type="match status" value="1"/>
</dbReference>
<evidence type="ECO:0000313" key="15">
    <source>
        <dbReference type="Proteomes" id="UP001501725"/>
    </source>
</evidence>
<keyword evidence="15" id="KW-1185">Reference proteome</keyword>
<evidence type="ECO:0000256" key="2">
    <source>
        <dbReference type="ARBA" id="ARBA00004370"/>
    </source>
</evidence>
<dbReference type="InterPro" id="IPR005719">
    <property type="entry name" value="Dihydroorotate_DH_2"/>
</dbReference>
<accession>A0ABP8HA85</accession>
<comment type="subunit">
    <text evidence="11">Monomer.</text>
</comment>
<feature type="region of interest" description="Disordered" evidence="12">
    <location>
        <begin position="145"/>
        <end position="174"/>
    </location>
</feature>